<dbReference type="RefSeq" id="WP_207982528.1">
    <property type="nucleotide sequence ID" value="NZ_JAGDEL010000047.1"/>
</dbReference>
<comment type="caution">
    <text evidence="3">The sequence shown here is derived from an EMBL/GenBank/DDBJ whole genome shotgun (WGS) entry which is preliminary data.</text>
</comment>
<protein>
    <submittedName>
        <fullName evidence="3">Site-specific integrase</fullName>
    </submittedName>
</protein>
<feature type="domain" description="Tyr recombinase" evidence="2">
    <location>
        <begin position="1"/>
        <end position="178"/>
    </location>
</feature>
<dbReference type="PANTHER" id="PTHR30349">
    <property type="entry name" value="PHAGE INTEGRASE-RELATED"/>
    <property type="match status" value="1"/>
</dbReference>
<dbReference type="CDD" id="cd01189">
    <property type="entry name" value="INT_ICEBs1_C_like"/>
    <property type="match status" value="1"/>
</dbReference>
<evidence type="ECO:0000259" key="2">
    <source>
        <dbReference type="PROSITE" id="PS51898"/>
    </source>
</evidence>
<dbReference type="Pfam" id="PF00589">
    <property type="entry name" value="Phage_integrase"/>
    <property type="match status" value="1"/>
</dbReference>
<dbReference type="Gene3D" id="1.10.443.10">
    <property type="entry name" value="Intergrase catalytic core"/>
    <property type="match status" value="1"/>
</dbReference>
<accession>A0ABS3NBS0</accession>
<keyword evidence="1" id="KW-0233">DNA recombination</keyword>
<gene>
    <name evidence="3" type="ORF">I7822_29110</name>
</gene>
<dbReference type="SUPFAM" id="SSF56349">
    <property type="entry name" value="DNA breaking-rejoining enzymes"/>
    <property type="match status" value="1"/>
</dbReference>
<evidence type="ECO:0000256" key="1">
    <source>
        <dbReference type="ARBA" id="ARBA00023172"/>
    </source>
</evidence>
<organism evidence="3 4">
    <name type="scientific">Metabacillus bambusae</name>
    <dbReference type="NCBI Taxonomy" id="2795218"/>
    <lineage>
        <taxon>Bacteria</taxon>
        <taxon>Bacillati</taxon>
        <taxon>Bacillota</taxon>
        <taxon>Bacilli</taxon>
        <taxon>Bacillales</taxon>
        <taxon>Bacillaceae</taxon>
        <taxon>Metabacillus</taxon>
    </lineage>
</organism>
<keyword evidence="4" id="KW-1185">Reference proteome</keyword>
<dbReference type="PANTHER" id="PTHR30349:SF64">
    <property type="entry name" value="PROPHAGE INTEGRASE INTD-RELATED"/>
    <property type="match status" value="1"/>
</dbReference>
<dbReference type="InterPro" id="IPR013762">
    <property type="entry name" value="Integrase-like_cat_sf"/>
</dbReference>
<reference evidence="3 4" key="1">
    <citation type="submission" date="2021-03" db="EMBL/GenBank/DDBJ databases">
        <title>Whole genome sequence of Metabacillus bambusae BG109.</title>
        <authorList>
            <person name="Jeong J.W."/>
        </authorList>
    </citation>
    <scope>NUCLEOTIDE SEQUENCE [LARGE SCALE GENOMIC DNA]</scope>
    <source>
        <strain evidence="3 4">BG109</strain>
    </source>
</reference>
<dbReference type="EMBL" id="JAGDEL010000047">
    <property type="protein sequence ID" value="MBO1515673.1"/>
    <property type="molecule type" value="Genomic_DNA"/>
</dbReference>
<name>A0ABS3NBS0_9BACI</name>
<dbReference type="InterPro" id="IPR002104">
    <property type="entry name" value="Integrase_catalytic"/>
</dbReference>
<evidence type="ECO:0000313" key="3">
    <source>
        <dbReference type="EMBL" id="MBO1515673.1"/>
    </source>
</evidence>
<dbReference type="InterPro" id="IPR011010">
    <property type="entry name" value="DNA_brk_join_enz"/>
</dbReference>
<evidence type="ECO:0000313" key="4">
    <source>
        <dbReference type="Proteomes" id="UP000663981"/>
    </source>
</evidence>
<dbReference type="InterPro" id="IPR050090">
    <property type="entry name" value="Tyrosine_recombinase_XerCD"/>
</dbReference>
<sequence>MASSYQIGLTTGMRRGELLGLEWKNVNLEQGTIQVKQTVVYVNKQHIVKEPKTKNSVRTVTVPVSLIDELKKFKSVWKKDRFKVGDKWEGGEYEFLFSSWHGKPMHPSSITTWWNRFEKRYNLPHIRFHDLRHTSATLLINSGVHAKIISSRLGHADIRTTMNIYEHALQEADVEAANKFENLFGVNKKSRGLEA</sequence>
<dbReference type="PROSITE" id="PS51898">
    <property type="entry name" value="TYR_RECOMBINASE"/>
    <property type="match status" value="1"/>
</dbReference>
<dbReference type="Proteomes" id="UP000663981">
    <property type="component" value="Unassembled WGS sequence"/>
</dbReference>
<proteinExistence type="predicted"/>